<evidence type="ECO:0000256" key="1">
    <source>
        <dbReference type="SAM" id="SignalP"/>
    </source>
</evidence>
<name>A0ABT6RCT0_9BACT</name>
<reference evidence="2 3" key="1">
    <citation type="submission" date="2023-05" db="EMBL/GenBank/DDBJ databases">
        <title>Genome sequence of Pinibacter sp. MAH-24.</title>
        <authorList>
            <person name="Huq M.A."/>
        </authorList>
    </citation>
    <scope>NUCLEOTIDE SEQUENCE [LARGE SCALE GENOMIC DNA]</scope>
    <source>
        <strain evidence="2 3">MAH-24</strain>
    </source>
</reference>
<gene>
    <name evidence="2" type="ORF">QJ048_11280</name>
</gene>
<sequence>MKKLLIVPACFLSAMLFAQKSNKFDFKVGSEYDLPRKTTDLAFIGNQKDGIVNISLKKEELILVRFNPSTLERTTEQRIDLDATRNFNSEILTDFYNGSYYWIHSDWDKSSETEILYCDKVDIAKGRIAEANTKLLETTKIAGTSVAKGFYNMKTTDKYGFQYDAAHKKLLISYRLHPEQKNDKKNYDKIGLNVFDENMKKIWGGEFTMPYTEAVMDNLDFSVDAEGNAYMLTKVYASDSRKEVDKETGNPGYHFEILKFSRDSKKPAIIPVELDNYFIKQTSITEDSQHELVVACTYSKKSKGNGTEGVFLAKIDPSGKLVGYQKGYYQFPAEELKKFESARSKRKIDKEENYEAKNLSVRDIILDKDGGIFITCEEYQVIETSYYDNMTHSYRRYITYYYGDIFASKIDASGNFQWLRKIPKNQKGSAGRGTMSFKLINDASGYYFLYLDNLKNLNLAEDETPKYHVDGYGGQVMVTKITNDGAVSKDLLFDTREEDIMIFPADFYKFNSNQFIGRARLKRSLFQPLLITVKPGEVVSSK</sequence>
<evidence type="ECO:0000313" key="2">
    <source>
        <dbReference type="EMBL" id="MDI3320360.1"/>
    </source>
</evidence>
<protein>
    <submittedName>
        <fullName evidence="2">Uncharacterized protein</fullName>
    </submittedName>
</protein>
<accession>A0ABT6RCT0</accession>
<organism evidence="2 3">
    <name type="scientific">Pinibacter soli</name>
    <dbReference type="NCBI Taxonomy" id="3044211"/>
    <lineage>
        <taxon>Bacteria</taxon>
        <taxon>Pseudomonadati</taxon>
        <taxon>Bacteroidota</taxon>
        <taxon>Chitinophagia</taxon>
        <taxon>Chitinophagales</taxon>
        <taxon>Chitinophagaceae</taxon>
        <taxon>Pinibacter</taxon>
    </lineage>
</organism>
<keyword evidence="3" id="KW-1185">Reference proteome</keyword>
<proteinExistence type="predicted"/>
<dbReference type="RefSeq" id="WP_282334457.1">
    <property type="nucleotide sequence ID" value="NZ_JASBRG010000007.1"/>
</dbReference>
<keyword evidence="1" id="KW-0732">Signal</keyword>
<feature type="chain" id="PRO_5046233615" evidence="1">
    <location>
        <begin position="21"/>
        <end position="542"/>
    </location>
</feature>
<dbReference type="EMBL" id="JASBRG010000007">
    <property type="protein sequence ID" value="MDI3320360.1"/>
    <property type="molecule type" value="Genomic_DNA"/>
</dbReference>
<comment type="caution">
    <text evidence="2">The sequence shown here is derived from an EMBL/GenBank/DDBJ whole genome shotgun (WGS) entry which is preliminary data.</text>
</comment>
<evidence type="ECO:0000313" key="3">
    <source>
        <dbReference type="Proteomes" id="UP001226434"/>
    </source>
</evidence>
<feature type="signal peptide" evidence="1">
    <location>
        <begin position="1"/>
        <end position="20"/>
    </location>
</feature>
<dbReference type="Proteomes" id="UP001226434">
    <property type="component" value="Unassembled WGS sequence"/>
</dbReference>